<dbReference type="Proteomes" id="UP000019335">
    <property type="component" value="Chromosome 7"/>
</dbReference>
<dbReference type="InterPro" id="IPR050186">
    <property type="entry name" value="TPT_transporter"/>
</dbReference>
<protein>
    <submittedName>
        <fullName evidence="7">Drug metabolite transporter superfamily</fullName>
    </submittedName>
</protein>
<comment type="subcellular location">
    <subcellularLocation>
        <location evidence="1">Membrane</location>
        <topology evidence="1">Multi-pass membrane protein</topology>
    </subcellularLocation>
</comment>
<evidence type="ECO:0000256" key="5">
    <source>
        <dbReference type="SAM" id="Phobius"/>
    </source>
</evidence>
<evidence type="ECO:0000256" key="2">
    <source>
        <dbReference type="ARBA" id="ARBA00022692"/>
    </source>
</evidence>
<evidence type="ECO:0000256" key="3">
    <source>
        <dbReference type="ARBA" id="ARBA00022989"/>
    </source>
</evidence>
<proteinExistence type="predicted"/>
<keyword evidence="3 5" id="KW-1133">Transmembrane helix</keyword>
<feature type="transmembrane region" description="Helical" evidence="5">
    <location>
        <begin position="271"/>
        <end position="289"/>
    </location>
</feature>
<accession>W7TU54</accession>
<evidence type="ECO:0000256" key="1">
    <source>
        <dbReference type="ARBA" id="ARBA00004141"/>
    </source>
</evidence>
<name>W7TU54_9STRA</name>
<gene>
    <name evidence="7" type="ORF">Naga_100056g29</name>
</gene>
<dbReference type="AlphaFoldDB" id="W7TU54"/>
<feature type="transmembrane region" description="Helical" evidence="5">
    <location>
        <begin position="68"/>
        <end position="88"/>
    </location>
</feature>
<feature type="transmembrane region" description="Helical" evidence="5">
    <location>
        <begin position="27"/>
        <end position="47"/>
    </location>
</feature>
<dbReference type="PANTHER" id="PTHR11132">
    <property type="entry name" value="SOLUTE CARRIER FAMILY 35"/>
    <property type="match status" value="1"/>
</dbReference>
<comment type="caution">
    <text evidence="7">The sequence shown here is derived from an EMBL/GenBank/DDBJ whole genome shotgun (WGS) entry which is preliminary data.</text>
</comment>
<dbReference type="InterPro" id="IPR004853">
    <property type="entry name" value="Sugar_P_trans_dom"/>
</dbReference>
<organism evidence="7 8">
    <name type="scientific">Nannochloropsis gaditana</name>
    <dbReference type="NCBI Taxonomy" id="72520"/>
    <lineage>
        <taxon>Eukaryota</taxon>
        <taxon>Sar</taxon>
        <taxon>Stramenopiles</taxon>
        <taxon>Ochrophyta</taxon>
        <taxon>Eustigmatophyceae</taxon>
        <taxon>Eustigmatales</taxon>
        <taxon>Monodopsidaceae</taxon>
        <taxon>Nannochloropsis</taxon>
    </lineage>
</organism>
<keyword evidence="2 5" id="KW-0812">Transmembrane</keyword>
<evidence type="ECO:0000313" key="8">
    <source>
        <dbReference type="Proteomes" id="UP000019335"/>
    </source>
</evidence>
<evidence type="ECO:0000259" key="6">
    <source>
        <dbReference type="Pfam" id="PF03151"/>
    </source>
</evidence>
<dbReference type="OrthoDB" id="6418713at2759"/>
<dbReference type="GO" id="GO:0016020">
    <property type="term" value="C:membrane"/>
    <property type="evidence" value="ECO:0007669"/>
    <property type="project" value="UniProtKB-SubCell"/>
</dbReference>
<keyword evidence="8" id="KW-1185">Reference proteome</keyword>
<keyword evidence="4 5" id="KW-0472">Membrane</keyword>
<feature type="transmembrane region" description="Helical" evidence="5">
    <location>
        <begin position="94"/>
        <end position="113"/>
    </location>
</feature>
<evidence type="ECO:0000313" key="7">
    <source>
        <dbReference type="EMBL" id="EWM27038.1"/>
    </source>
</evidence>
<feature type="transmembrane region" description="Helical" evidence="5">
    <location>
        <begin position="176"/>
        <end position="197"/>
    </location>
</feature>
<feature type="transmembrane region" description="Helical" evidence="5">
    <location>
        <begin position="120"/>
        <end position="139"/>
    </location>
</feature>
<sequence length="295" mass="32069">MYMAVGPTLILLNKHILKDLDGHGFNYPMFLSSLGLLSSSLVAHFAVRVGGFELPNQARMTRQTYLTTIVPVGICQAATLALGNAVYMFLTVSFIQMLKAFTPVMVLVVGILFQVEAPEAAICMAVMGICLGTSVASYGEVNMNLTGMLLMFSAEFTEAIRLVLVQRFLKSLRFGVVESLYFMSPAGAVCLLCASIMSEFPSMHRNGAFAQVASHPLLFATAGTLGVGVHFLSFMVVQRTNSVTLKVLGTARNAMLVLLSVFWYGELVSSTQFLGYATSIAFFGFYTYCRTRSKA</sequence>
<feature type="domain" description="Sugar phosphate transporter" evidence="6">
    <location>
        <begin position="11"/>
        <end position="288"/>
    </location>
</feature>
<dbReference type="Pfam" id="PF03151">
    <property type="entry name" value="TPT"/>
    <property type="match status" value="1"/>
</dbReference>
<dbReference type="EMBL" id="AZIL01000523">
    <property type="protein sequence ID" value="EWM27038.1"/>
    <property type="molecule type" value="Genomic_DNA"/>
</dbReference>
<feature type="transmembrane region" description="Helical" evidence="5">
    <location>
        <begin position="217"/>
        <end position="237"/>
    </location>
</feature>
<reference evidence="7 8" key="1">
    <citation type="journal article" date="2014" name="Mol. Plant">
        <title>Chromosome Scale Genome Assembly and Transcriptome Profiling of Nannochloropsis gaditana in Nitrogen Depletion.</title>
        <authorList>
            <person name="Corteggiani Carpinelli E."/>
            <person name="Telatin A."/>
            <person name="Vitulo N."/>
            <person name="Forcato C."/>
            <person name="D'Angelo M."/>
            <person name="Schiavon R."/>
            <person name="Vezzi A."/>
            <person name="Giacometti G.M."/>
            <person name="Morosinotto T."/>
            <person name="Valle G."/>
        </authorList>
    </citation>
    <scope>NUCLEOTIDE SEQUENCE [LARGE SCALE GENOMIC DNA]</scope>
    <source>
        <strain evidence="7 8">B-31</strain>
    </source>
</reference>
<evidence type="ECO:0000256" key="4">
    <source>
        <dbReference type="ARBA" id="ARBA00023136"/>
    </source>
</evidence>